<dbReference type="Gene3D" id="2.120.10.70">
    <property type="entry name" value="Fucose-specific lectin"/>
    <property type="match status" value="1"/>
</dbReference>
<dbReference type="SUPFAM" id="SSF89372">
    <property type="entry name" value="Fucose-specific lectin"/>
    <property type="match status" value="2"/>
</dbReference>
<evidence type="ECO:0000313" key="2">
    <source>
        <dbReference type="Proteomes" id="UP000199651"/>
    </source>
</evidence>
<dbReference type="RefSeq" id="WP_091369368.1">
    <property type="nucleotide sequence ID" value="NZ_FNDV01000003.1"/>
</dbReference>
<reference evidence="2" key="1">
    <citation type="submission" date="2016-10" db="EMBL/GenBank/DDBJ databases">
        <authorList>
            <person name="Varghese N."/>
            <person name="Submissions S."/>
        </authorList>
    </citation>
    <scope>NUCLEOTIDE SEQUENCE [LARGE SCALE GENOMIC DNA]</scope>
    <source>
        <strain evidence="2">IBRC-M 10655</strain>
    </source>
</reference>
<protein>
    <submittedName>
        <fullName evidence="1">Uncharacterized protein</fullName>
    </submittedName>
</protein>
<keyword evidence="2" id="KW-1185">Reference proteome</keyword>
<dbReference type="EMBL" id="FNJB01000001">
    <property type="protein sequence ID" value="SDN97758.1"/>
    <property type="molecule type" value="Genomic_DNA"/>
</dbReference>
<gene>
    <name evidence="1" type="ORF">SAMN05192558_101498</name>
</gene>
<sequence length="483" mass="50908">MNDVQIWWVGMECRQKQESVDEVFGTVDLVTADGRHHSSHKFPDGPDYWSLGPDGERIATAQTLLYSGPAIDLALAGSLVEWDSGDIQKYKDAAAEAVSVVAAAALAAAGGGGGVLAKPLVDLLAEALVDLATDVLGLDADPYTPKAVQLTRDELVASGERRRTLRRNDDHRSITWTHEIVLTGTDDGGDVGEYALYFDVRGPGWGAPYAMVEEGSVAGSVAAVSRHRGHLDLFWAAPDGGIYGIAWAGQWSAPYLVVPGAYARAVCAASRFDDHLDLFYTTGDGGIGARSWSSGAGWGEPYSMAPAGSTAGSVTAASRHREHLDLFWAAPDGGVVARSWAGQWSEPYLVVPGNDAHATAVCAASRFDGHLDLFWAGADGGVGARSWSAATGWGVPYPMAGPGSASNSVTAASRHREHIDLFWAAPDGGVVARSWGGREWSEPYLVVPGADAQAVSAASRFDDHLDLFWTGADGGVGARSWMQ</sequence>
<evidence type="ECO:0000313" key="1">
    <source>
        <dbReference type="EMBL" id="SDN97758.1"/>
    </source>
</evidence>
<dbReference type="AlphaFoldDB" id="A0A1H0FSW2"/>
<proteinExistence type="predicted"/>
<name>A0A1H0FSW2_9PSEU</name>
<accession>A0A1H0FSW2</accession>
<dbReference type="OrthoDB" id="5289073at2"/>
<organism evidence="1 2">
    <name type="scientific">Actinokineospora alba</name>
    <dbReference type="NCBI Taxonomy" id="504798"/>
    <lineage>
        <taxon>Bacteria</taxon>
        <taxon>Bacillati</taxon>
        <taxon>Actinomycetota</taxon>
        <taxon>Actinomycetes</taxon>
        <taxon>Pseudonocardiales</taxon>
        <taxon>Pseudonocardiaceae</taxon>
        <taxon>Actinokineospora</taxon>
    </lineage>
</organism>
<dbReference type="Proteomes" id="UP000199651">
    <property type="component" value="Unassembled WGS sequence"/>
</dbReference>